<dbReference type="FunFam" id="2.60.40.60:FF:000080">
    <property type="entry name" value="FAT atypical cadherin 1"/>
    <property type="match status" value="1"/>
</dbReference>
<name>A0A3S1BHA2_ELYCH</name>
<dbReference type="EMBL" id="RQTK01000087">
    <property type="protein sequence ID" value="RUS88287.1"/>
    <property type="molecule type" value="Genomic_DNA"/>
</dbReference>
<feature type="domain" description="Cadherin" evidence="13">
    <location>
        <begin position="625"/>
        <end position="738"/>
    </location>
</feature>
<dbReference type="Proteomes" id="UP000271974">
    <property type="component" value="Unassembled WGS sequence"/>
</dbReference>
<feature type="domain" description="Cadherin" evidence="13">
    <location>
        <begin position="424"/>
        <end position="520"/>
    </location>
</feature>
<feature type="domain" description="Cadherin" evidence="13">
    <location>
        <begin position="66"/>
        <end position="180"/>
    </location>
</feature>
<sequence length="816" mass="89493">MYFHRKLMASIDATRRMKSLFRTMGYISSPPKGKTLHGTRAASTSLVILVCLFQAIVLSHGQDSSPDQTIKFSVVEEEPADTPVGNVSTAQVILDKVPEAERPEIQFSMRAKDVKHQNLFRIDRQSGAIKVAQAVNREDVCPRTDDCILHFDVFANKGDFFEKIPIVINVTDINDNSPMFHTSASSSETLSALEVRFPESSPQGSVRPLLTATDADMSQAFGSISYRLEPASSVFSLDVSQNPVGTQQINLRLLETLDRETTANYTLRLVATDGGDPPKTGVLTIHVLVEDFNDNKPVFTQNIYSTNFSETEGKGYEIVKIHARDSDVGKNGRVQYFLSSQQPGGNSESIVDKVVVDETSGSVSLRQSLSSGQYTLWVEARDMGDSVLFDQAEIQISVLDTDNNEPTIRLDAVPQAGDLPEGWVSESENVGQVVGYLTVEDPDSGNNGNVSCFSLESHFKLERLSQDGDYKLVLARQLDFEAAEQHTVEAVCKDQGSPSLNATARLVVKVADENDNKPEFTKNIYTQGIFENNVAGDTVVVVTATDRDSHDRGRVQYRLLQDAGSNFTISPFDGVIKTTIRFNREDKDVYEFTVLATDAGKPPLNSTAFVRIQIRDKNDVAPVFGRPQYKFHLYENREADSIVGNITVSDPDLGDGGKIKLSLVFDNSGGLYGPDNGDKHPFSISDDGKIFSRQVFDREEKSSYSFYVVATDQGQRQLSSSVEAIVEILDVNDHRPAFSFPSEHNFSALANIPIRGDQPVLRVDVTDLDAGKNSIISYSIVSSNASAGLSASGNSAGRLWPAGISAARIWGRSSSR</sequence>
<reference evidence="14 15" key="1">
    <citation type="submission" date="2019-01" db="EMBL/GenBank/DDBJ databases">
        <title>A draft genome assembly of the solar-powered sea slug Elysia chlorotica.</title>
        <authorList>
            <person name="Cai H."/>
            <person name="Li Q."/>
            <person name="Fang X."/>
            <person name="Li J."/>
            <person name="Curtis N.E."/>
            <person name="Altenburger A."/>
            <person name="Shibata T."/>
            <person name="Feng M."/>
            <person name="Maeda T."/>
            <person name="Schwartz J.A."/>
            <person name="Shigenobu S."/>
            <person name="Lundholm N."/>
            <person name="Nishiyama T."/>
            <person name="Yang H."/>
            <person name="Hasebe M."/>
            <person name="Li S."/>
            <person name="Pierce S.K."/>
            <person name="Wang J."/>
        </authorList>
    </citation>
    <scope>NUCLEOTIDE SEQUENCE [LARGE SCALE GENOMIC DNA]</scope>
    <source>
        <strain evidence="14">EC2010</strain>
        <tissue evidence="14">Whole organism of an adult</tissue>
    </source>
</reference>
<dbReference type="AlphaFoldDB" id="A0A3S1BHA2"/>
<dbReference type="PROSITE" id="PS00232">
    <property type="entry name" value="CADHERIN_1"/>
    <property type="match status" value="3"/>
</dbReference>
<keyword evidence="11" id="KW-0325">Glycoprotein</keyword>
<evidence type="ECO:0000256" key="7">
    <source>
        <dbReference type="ARBA" id="ARBA00022837"/>
    </source>
</evidence>
<dbReference type="PANTHER" id="PTHR24028">
    <property type="entry name" value="CADHERIN-87A"/>
    <property type="match status" value="1"/>
</dbReference>
<keyword evidence="3" id="KW-0812">Transmembrane</keyword>
<dbReference type="InterPro" id="IPR002126">
    <property type="entry name" value="Cadherin-like_dom"/>
</dbReference>
<evidence type="ECO:0000256" key="11">
    <source>
        <dbReference type="ARBA" id="ARBA00023180"/>
    </source>
</evidence>
<evidence type="ECO:0000256" key="9">
    <source>
        <dbReference type="ARBA" id="ARBA00022989"/>
    </source>
</evidence>
<keyword evidence="5" id="KW-0732">Signal</keyword>
<organism evidence="14 15">
    <name type="scientific">Elysia chlorotica</name>
    <name type="common">Eastern emerald elysia</name>
    <name type="synonym">Sea slug</name>
    <dbReference type="NCBI Taxonomy" id="188477"/>
    <lineage>
        <taxon>Eukaryota</taxon>
        <taxon>Metazoa</taxon>
        <taxon>Spiralia</taxon>
        <taxon>Lophotrochozoa</taxon>
        <taxon>Mollusca</taxon>
        <taxon>Gastropoda</taxon>
        <taxon>Heterobranchia</taxon>
        <taxon>Euthyneura</taxon>
        <taxon>Panpulmonata</taxon>
        <taxon>Sacoglossa</taxon>
        <taxon>Placobranchoidea</taxon>
        <taxon>Plakobranchidae</taxon>
        <taxon>Elysia</taxon>
    </lineage>
</organism>
<accession>A0A3S1BHA2</accession>
<dbReference type="FunFam" id="2.60.40.60:FF:000123">
    <property type="entry name" value="Protocadherin beta 4"/>
    <property type="match status" value="1"/>
</dbReference>
<evidence type="ECO:0000256" key="12">
    <source>
        <dbReference type="PROSITE-ProRule" id="PRU00043"/>
    </source>
</evidence>
<comment type="caution">
    <text evidence="14">The sequence shown here is derived from an EMBL/GenBank/DDBJ whole genome shotgun (WGS) entry which is preliminary data.</text>
</comment>
<proteinExistence type="predicted"/>
<feature type="domain" description="Cadherin" evidence="13">
    <location>
        <begin position="189"/>
        <end position="299"/>
    </location>
</feature>
<evidence type="ECO:0000256" key="6">
    <source>
        <dbReference type="ARBA" id="ARBA00022737"/>
    </source>
</evidence>
<dbReference type="STRING" id="188477.A0A3S1BHA2"/>
<dbReference type="Gene3D" id="2.60.40.60">
    <property type="entry name" value="Cadherins"/>
    <property type="match status" value="7"/>
</dbReference>
<keyword evidence="4" id="KW-0479">Metal-binding</keyword>
<keyword evidence="9" id="KW-1133">Transmembrane helix</keyword>
<feature type="domain" description="Cadherin" evidence="13">
    <location>
        <begin position="521"/>
        <end position="624"/>
    </location>
</feature>
<dbReference type="InterPro" id="IPR020894">
    <property type="entry name" value="Cadherin_CS"/>
</dbReference>
<keyword evidence="8" id="KW-0130">Cell adhesion</keyword>
<dbReference type="GO" id="GO:0005509">
    <property type="term" value="F:calcium ion binding"/>
    <property type="evidence" value="ECO:0007669"/>
    <property type="project" value="UniProtKB-UniRule"/>
</dbReference>
<keyword evidence="6" id="KW-0677">Repeat</keyword>
<dbReference type="PANTHER" id="PTHR24028:SF146">
    <property type="entry name" value="CADHERIN 96CB, ISOFORM D-RELATED"/>
    <property type="match status" value="1"/>
</dbReference>
<evidence type="ECO:0000256" key="2">
    <source>
        <dbReference type="ARBA" id="ARBA00022475"/>
    </source>
</evidence>
<evidence type="ECO:0000256" key="4">
    <source>
        <dbReference type="ARBA" id="ARBA00022723"/>
    </source>
</evidence>
<keyword evidence="10" id="KW-0472">Membrane</keyword>
<keyword evidence="7 12" id="KW-0106">Calcium</keyword>
<dbReference type="Pfam" id="PF08266">
    <property type="entry name" value="Cadherin_2"/>
    <property type="match status" value="1"/>
</dbReference>
<feature type="domain" description="Cadherin" evidence="13">
    <location>
        <begin position="300"/>
        <end position="408"/>
    </location>
</feature>
<evidence type="ECO:0000256" key="1">
    <source>
        <dbReference type="ARBA" id="ARBA00004251"/>
    </source>
</evidence>
<evidence type="ECO:0000313" key="15">
    <source>
        <dbReference type="Proteomes" id="UP000271974"/>
    </source>
</evidence>
<dbReference type="OrthoDB" id="6252479at2759"/>
<protein>
    <recommendedName>
        <fullName evidence="13">Cadherin domain-containing protein</fullName>
    </recommendedName>
</protein>
<dbReference type="SMART" id="SM00112">
    <property type="entry name" value="CA"/>
    <property type="match status" value="6"/>
</dbReference>
<dbReference type="GO" id="GO:0005886">
    <property type="term" value="C:plasma membrane"/>
    <property type="evidence" value="ECO:0007669"/>
    <property type="project" value="UniProtKB-SubCell"/>
</dbReference>
<dbReference type="Pfam" id="PF00028">
    <property type="entry name" value="Cadherin"/>
    <property type="match status" value="5"/>
</dbReference>
<dbReference type="PRINTS" id="PR00205">
    <property type="entry name" value="CADHERIN"/>
</dbReference>
<evidence type="ECO:0000256" key="3">
    <source>
        <dbReference type="ARBA" id="ARBA00022692"/>
    </source>
</evidence>
<dbReference type="SUPFAM" id="SSF49313">
    <property type="entry name" value="Cadherin-like"/>
    <property type="match status" value="7"/>
</dbReference>
<comment type="subcellular location">
    <subcellularLocation>
        <location evidence="1">Cell membrane</location>
        <topology evidence="1">Single-pass type I membrane protein</topology>
    </subcellularLocation>
</comment>
<evidence type="ECO:0000256" key="10">
    <source>
        <dbReference type="ARBA" id="ARBA00023136"/>
    </source>
</evidence>
<dbReference type="InterPro" id="IPR050174">
    <property type="entry name" value="Protocadherin/Cadherin-CA"/>
</dbReference>
<dbReference type="CDD" id="cd11304">
    <property type="entry name" value="Cadherin_repeat"/>
    <property type="match status" value="6"/>
</dbReference>
<dbReference type="FunFam" id="2.60.40.60:FF:000092">
    <property type="entry name" value="Protocadherin 8"/>
    <property type="match status" value="1"/>
</dbReference>
<evidence type="ECO:0000259" key="13">
    <source>
        <dbReference type="PROSITE" id="PS50268"/>
    </source>
</evidence>
<dbReference type="InterPro" id="IPR013164">
    <property type="entry name" value="Cadherin_N"/>
</dbReference>
<evidence type="ECO:0000313" key="14">
    <source>
        <dbReference type="EMBL" id="RUS88287.1"/>
    </source>
</evidence>
<dbReference type="FunFam" id="2.60.40.60:FF:000007">
    <property type="entry name" value="Protocadherin alpha 2"/>
    <property type="match status" value="1"/>
</dbReference>
<evidence type="ECO:0000256" key="8">
    <source>
        <dbReference type="ARBA" id="ARBA00022889"/>
    </source>
</evidence>
<keyword evidence="15" id="KW-1185">Reference proteome</keyword>
<gene>
    <name evidence="14" type="ORF">EGW08_003925</name>
</gene>
<dbReference type="PROSITE" id="PS50268">
    <property type="entry name" value="CADHERIN_2"/>
    <property type="match status" value="6"/>
</dbReference>
<evidence type="ECO:0000256" key="5">
    <source>
        <dbReference type="ARBA" id="ARBA00022729"/>
    </source>
</evidence>
<keyword evidence="2" id="KW-1003">Cell membrane</keyword>
<dbReference type="GO" id="GO:0007156">
    <property type="term" value="P:homophilic cell adhesion via plasma membrane adhesion molecules"/>
    <property type="evidence" value="ECO:0007669"/>
    <property type="project" value="InterPro"/>
</dbReference>
<dbReference type="InterPro" id="IPR015919">
    <property type="entry name" value="Cadherin-like_sf"/>
</dbReference>